<keyword evidence="12" id="KW-1185">Reference proteome</keyword>
<evidence type="ECO:0000256" key="7">
    <source>
        <dbReference type="PIRSR" id="PIRSR000183-2"/>
    </source>
</evidence>
<dbReference type="SMART" id="SM01002">
    <property type="entry name" value="AlaDh_PNT_C"/>
    <property type="match status" value="1"/>
</dbReference>
<comment type="similarity">
    <text evidence="1 5">Belongs to the AlaDH/PNT family.</text>
</comment>
<comment type="caution">
    <text evidence="11">The sequence shown here is derived from an EMBL/GenBank/DDBJ whole genome shotgun (WGS) entry which is preliminary data.</text>
</comment>
<feature type="binding site" evidence="7">
    <location>
        <position position="75"/>
    </location>
    <ligand>
        <name>substrate</name>
    </ligand>
</feature>
<name>A0A7X6IB17_9BACT</name>
<feature type="domain" description="Alanine dehydrogenase/pyridine nucleotide transhydrogenase NAD(H)-binding" evidence="9">
    <location>
        <begin position="149"/>
        <end position="297"/>
    </location>
</feature>
<evidence type="ECO:0000256" key="2">
    <source>
        <dbReference type="ARBA" id="ARBA00012897"/>
    </source>
</evidence>
<dbReference type="SUPFAM" id="SSF51735">
    <property type="entry name" value="NAD(P)-binding Rossmann-fold domains"/>
    <property type="match status" value="1"/>
</dbReference>
<evidence type="ECO:0000256" key="4">
    <source>
        <dbReference type="ARBA" id="ARBA00023027"/>
    </source>
</evidence>
<evidence type="ECO:0000313" key="12">
    <source>
        <dbReference type="Proteomes" id="UP000534783"/>
    </source>
</evidence>
<dbReference type="InterPro" id="IPR007886">
    <property type="entry name" value="AlaDH/PNT_N"/>
</dbReference>
<dbReference type="PANTHER" id="PTHR42795">
    <property type="entry name" value="ALANINE DEHYDROGENASE"/>
    <property type="match status" value="1"/>
</dbReference>
<evidence type="ECO:0000256" key="3">
    <source>
        <dbReference type="ARBA" id="ARBA00023002"/>
    </source>
</evidence>
<feature type="binding site" evidence="8">
    <location>
        <position position="279"/>
    </location>
    <ligand>
        <name>NAD(+)</name>
        <dbReference type="ChEBI" id="CHEBI:57540"/>
    </ligand>
</feature>
<reference evidence="11 12" key="1">
    <citation type="journal article" date="2020" name="Nature">
        <title>Bacterial chemolithoautotrophy via manganese oxidation.</title>
        <authorList>
            <person name="Yu H."/>
            <person name="Leadbetter J.R."/>
        </authorList>
    </citation>
    <scope>NUCLEOTIDE SEQUENCE [LARGE SCALE GENOMIC DNA]</scope>
    <source>
        <strain evidence="11 12">Mn-1</strain>
    </source>
</reference>
<dbReference type="RefSeq" id="WP_168059291.1">
    <property type="nucleotide sequence ID" value="NZ_VTOW01000002.1"/>
</dbReference>
<feature type="binding site" evidence="8">
    <location>
        <begin position="267"/>
        <end position="270"/>
    </location>
    <ligand>
        <name>NAD(+)</name>
        <dbReference type="ChEBI" id="CHEBI:57540"/>
    </ligand>
</feature>
<evidence type="ECO:0000256" key="8">
    <source>
        <dbReference type="PIRSR" id="PIRSR000183-3"/>
    </source>
</evidence>
<evidence type="ECO:0000259" key="9">
    <source>
        <dbReference type="SMART" id="SM01002"/>
    </source>
</evidence>
<evidence type="ECO:0000256" key="6">
    <source>
        <dbReference type="PIRSR" id="PIRSR000183-1"/>
    </source>
</evidence>
<dbReference type="InterPro" id="IPR008141">
    <property type="entry name" value="Ala_DH"/>
</dbReference>
<dbReference type="InterPro" id="IPR007698">
    <property type="entry name" value="AlaDH/PNT_NAD(H)-bd"/>
</dbReference>
<dbReference type="FunFam" id="3.40.50.720:FF:000049">
    <property type="entry name" value="Alanine dehydrogenase"/>
    <property type="match status" value="1"/>
</dbReference>
<proteinExistence type="inferred from homology"/>
<gene>
    <name evidence="11" type="primary">ald</name>
    <name evidence="11" type="ORF">MNODULE_09355</name>
</gene>
<feature type="binding site" evidence="8">
    <location>
        <begin position="298"/>
        <end position="301"/>
    </location>
    <ligand>
        <name>NAD(+)</name>
        <dbReference type="ChEBI" id="CHEBI:57540"/>
    </ligand>
</feature>
<sequence length="367" mass="38690">MKVGVPREIKDHEYRVGVTPAGVGALYREGHQFLVEAGAGEGSGIPDAAYRSAGAEIVTSKGSLFDQADLIVKVKEPLPSEYGLFHPGQLLFTYLHMAANPALLEALLKGKVTSIAYETIESADGSRPLLRPMSEVAGRMSVLVGVQYLQKQAGGMGLLLSGVPGVEKGRVTVIGGGVVGKNAAQVALALGASVTVIDENAMRRVYLDDFFRGQVVTLPPYHDVIAEQVAASDLVIGAVARSADKAPHLVTREMVSKMKKGSVVVDVSIDQGGCFETSRPTSHSEPVYEVDGVLHYCVTNMPGAVPRSSTFALTGVTFPYLEALAQLGFKRAIEADPALAAGVNTHDGKVVHPGVAKVFGMKAEKIK</sequence>
<comment type="catalytic activity">
    <reaction evidence="5">
        <text>L-alanine + NAD(+) + H2O = pyruvate + NH4(+) + NADH + H(+)</text>
        <dbReference type="Rhea" id="RHEA:18405"/>
        <dbReference type="ChEBI" id="CHEBI:15361"/>
        <dbReference type="ChEBI" id="CHEBI:15377"/>
        <dbReference type="ChEBI" id="CHEBI:15378"/>
        <dbReference type="ChEBI" id="CHEBI:28938"/>
        <dbReference type="ChEBI" id="CHEBI:57540"/>
        <dbReference type="ChEBI" id="CHEBI:57945"/>
        <dbReference type="ChEBI" id="CHEBI:57972"/>
        <dbReference type="EC" id="1.4.1.1"/>
    </reaction>
</comment>
<dbReference type="AlphaFoldDB" id="A0A7X6IB17"/>
<dbReference type="GO" id="GO:0005886">
    <property type="term" value="C:plasma membrane"/>
    <property type="evidence" value="ECO:0007669"/>
    <property type="project" value="TreeGrafter"/>
</dbReference>
<dbReference type="GO" id="GO:0042853">
    <property type="term" value="P:L-alanine catabolic process"/>
    <property type="evidence" value="ECO:0007669"/>
    <property type="project" value="InterPro"/>
</dbReference>
<evidence type="ECO:0000313" key="11">
    <source>
        <dbReference type="EMBL" id="NKE70944.1"/>
    </source>
</evidence>
<feature type="binding site" evidence="7">
    <location>
        <position position="15"/>
    </location>
    <ligand>
        <name>substrate</name>
    </ligand>
</feature>
<dbReference type="CDD" id="cd05305">
    <property type="entry name" value="L-AlaDH"/>
    <property type="match status" value="1"/>
</dbReference>
<evidence type="ECO:0000259" key="10">
    <source>
        <dbReference type="SMART" id="SM01003"/>
    </source>
</evidence>
<dbReference type="Pfam" id="PF05222">
    <property type="entry name" value="AlaDh_PNT_N"/>
    <property type="match status" value="1"/>
</dbReference>
<dbReference type="SMART" id="SM01003">
    <property type="entry name" value="AlaDh_PNT_N"/>
    <property type="match status" value="1"/>
</dbReference>
<keyword evidence="3 5" id="KW-0560">Oxidoreductase</keyword>
<dbReference type="InterPro" id="IPR036291">
    <property type="entry name" value="NAD(P)-bd_dom_sf"/>
</dbReference>
<dbReference type="PANTHER" id="PTHR42795:SF1">
    <property type="entry name" value="ALANINE DEHYDROGENASE"/>
    <property type="match status" value="1"/>
</dbReference>
<keyword evidence="4 5" id="KW-0520">NAD</keyword>
<keyword evidence="8" id="KW-0547">Nucleotide-binding</keyword>
<dbReference type="GO" id="GO:0000166">
    <property type="term" value="F:nucleotide binding"/>
    <property type="evidence" value="ECO:0007669"/>
    <property type="project" value="UniProtKB-KW"/>
</dbReference>
<protein>
    <recommendedName>
        <fullName evidence="2 5">Alanine dehydrogenase</fullName>
        <ecNumber evidence="2 5">1.4.1.1</ecNumber>
    </recommendedName>
</protein>
<dbReference type="GO" id="GO:0000286">
    <property type="term" value="F:alanine dehydrogenase activity"/>
    <property type="evidence" value="ECO:0007669"/>
    <property type="project" value="UniProtKB-UniRule"/>
</dbReference>
<dbReference type="EC" id="1.4.1.1" evidence="2 5"/>
<dbReference type="Gene3D" id="3.40.50.720">
    <property type="entry name" value="NAD(P)-binding Rossmann-like Domain"/>
    <property type="match status" value="2"/>
</dbReference>
<feature type="domain" description="Alanine dehydrogenase/pyridine nucleotide transhydrogenase N-terminal" evidence="10">
    <location>
        <begin position="4"/>
        <end position="137"/>
    </location>
</feature>
<feature type="binding site" evidence="8">
    <location>
        <position position="134"/>
    </location>
    <ligand>
        <name>NAD(+)</name>
        <dbReference type="ChEBI" id="CHEBI:57540"/>
    </ligand>
</feature>
<feature type="binding site" evidence="8">
    <location>
        <position position="203"/>
    </location>
    <ligand>
        <name>NAD(+)</name>
        <dbReference type="ChEBI" id="CHEBI:57540"/>
    </ligand>
</feature>
<evidence type="ECO:0000256" key="5">
    <source>
        <dbReference type="PIRNR" id="PIRNR000183"/>
    </source>
</evidence>
<dbReference type="Pfam" id="PF01262">
    <property type="entry name" value="AlaDh_PNT_C"/>
    <property type="match status" value="1"/>
</dbReference>
<dbReference type="Proteomes" id="UP000534783">
    <property type="component" value="Unassembled WGS sequence"/>
</dbReference>
<feature type="binding site" evidence="8">
    <location>
        <position position="198"/>
    </location>
    <ligand>
        <name>NAD(+)</name>
        <dbReference type="ChEBI" id="CHEBI:57540"/>
    </ligand>
</feature>
<organism evidence="11 12">
    <name type="scientific">Candidatus Manganitrophus noduliformans</name>
    <dbReference type="NCBI Taxonomy" id="2606439"/>
    <lineage>
        <taxon>Bacteria</taxon>
        <taxon>Pseudomonadati</taxon>
        <taxon>Nitrospirota</taxon>
        <taxon>Nitrospiria</taxon>
        <taxon>Candidatus Troglogloeales</taxon>
        <taxon>Candidatus Manganitrophaceae</taxon>
        <taxon>Candidatus Manganitrophus</taxon>
    </lineage>
</organism>
<feature type="active site" description="Proton donor/acceptor" evidence="6">
    <location>
        <position position="96"/>
    </location>
</feature>
<feature type="active site" description="Proton donor/acceptor" evidence="6">
    <location>
        <position position="270"/>
    </location>
</feature>
<evidence type="ECO:0000256" key="1">
    <source>
        <dbReference type="ARBA" id="ARBA00005689"/>
    </source>
</evidence>
<dbReference type="EMBL" id="VTOW01000002">
    <property type="protein sequence ID" value="NKE70944.1"/>
    <property type="molecule type" value="Genomic_DNA"/>
</dbReference>
<dbReference type="PIRSF" id="PIRSF000183">
    <property type="entry name" value="Alanine_dh"/>
    <property type="match status" value="1"/>
</dbReference>
<dbReference type="SUPFAM" id="SSF52283">
    <property type="entry name" value="Formate/glycerate dehydrogenase catalytic domain-like"/>
    <property type="match status" value="1"/>
</dbReference>
<dbReference type="NCBIfam" id="TIGR00518">
    <property type="entry name" value="alaDH"/>
    <property type="match status" value="1"/>
</dbReference>
<accession>A0A7X6IB17</accession>